<feature type="transmembrane region" description="Helical" evidence="1">
    <location>
        <begin position="51"/>
        <end position="72"/>
    </location>
</feature>
<dbReference type="NCBIfam" id="TIGR02206">
    <property type="entry name" value="intg_mem_TP0381"/>
    <property type="match status" value="1"/>
</dbReference>
<evidence type="ECO:0000313" key="2">
    <source>
        <dbReference type="EMBL" id="ASN07447.1"/>
    </source>
</evidence>
<name>A0A221MIF8_9BACI</name>
<evidence type="ECO:0000313" key="3">
    <source>
        <dbReference type="Proteomes" id="UP000204391"/>
    </source>
</evidence>
<reference evidence="2 3" key="1">
    <citation type="journal article" date="2003" name="Int. J. Syst. Evol. Microbiol.">
        <title>Virgibacillus carmonensis sp. nov., Virgibacillus necropolis sp. nov. and Virgibacillus picturae sp. nov., three novel species isolated from deteriorated mural paintings, transfer of the species of the genus salibacillus to Virgibacillus, as Virgibacillus marismortui comb. nov. and Virgibacillus salexigens comb. nov., and emended description of the genus Virgibacillus.</title>
        <authorList>
            <person name="Heyrman J."/>
            <person name="Logan N.A."/>
            <person name="Busse H.J."/>
            <person name="Balcaen A."/>
            <person name="Lebbe L."/>
            <person name="Rodriguez-Diaz M."/>
            <person name="Swings J."/>
            <person name="De Vos P."/>
        </authorList>
    </citation>
    <scope>NUCLEOTIDE SEQUENCE [LARGE SCALE GENOMIC DNA]</scope>
    <source>
        <strain evidence="2 3">LMG 19488</strain>
    </source>
</reference>
<feature type="transmembrane region" description="Helical" evidence="1">
    <location>
        <begin position="77"/>
        <end position="96"/>
    </location>
</feature>
<evidence type="ECO:0000256" key="1">
    <source>
        <dbReference type="SAM" id="Phobius"/>
    </source>
</evidence>
<dbReference type="OrthoDB" id="9813172at2"/>
<accession>A0A221MIF8</accession>
<organism evidence="2 3">
    <name type="scientific">Virgibacillus necropolis</name>
    <dbReference type="NCBI Taxonomy" id="163877"/>
    <lineage>
        <taxon>Bacteria</taxon>
        <taxon>Bacillati</taxon>
        <taxon>Bacillota</taxon>
        <taxon>Bacilli</taxon>
        <taxon>Bacillales</taxon>
        <taxon>Bacillaceae</taxon>
        <taxon>Virgibacillus</taxon>
    </lineage>
</organism>
<dbReference type="Pfam" id="PF14808">
    <property type="entry name" value="TMEM164"/>
    <property type="match status" value="1"/>
</dbReference>
<dbReference type="Proteomes" id="UP000204391">
    <property type="component" value="Chromosome"/>
</dbReference>
<keyword evidence="3" id="KW-1185">Reference proteome</keyword>
<dbReference type="KEGG" id="vne:CFK40_17465"/>
<gene>
    <name evidence="2" type="ORF">CFK40_17465</name>
</gene>
<protein>
    <submittedName>
        <fullName evidence="2">TIGR02206 family membrane protein</fullName>
    </submittedName>
</protein>
<feature type="transmembrane region" description="Helical" evidence="1">
    <location>
        <begin position="184"/>
        <end position="204"/>
    </location>
</feature>
<feature type="transmembrane region" description="Helical" evidence="1">
    <location>
        <begin position="108"/>
        <end position="129"/>
    </location>
</feature>
<dbReference type="AlphaFoldDB" id="A0A221MIF8"/>
<sequence>MLIIAVLCTMALYFLRNNSSVHYIKLFILFGLVGSELTLNIWYLLNGAWDIAYTLPLQLCSISLYLSIFMLITKKYALFEITFFLGIGGAIQALLTPELFYDFPHFRYFHFFIAHISIVLASVYMIFVLKYKPTFKSVWKSILGLNLIAFFVFFVNKATGGNYMFLSRKPSNPSLIDYLGDYPWYIFSLELIALITFFILYLPFQVHYYMKKKD</sequence>
<proteinExistence type="predicted"/>
<keyword evidence="1" id="KW-0812">Transmembrane</keyword>
<feature type="transmembrane region" description="Helical" evidence="1">
    <location>
        <begin position="26"/>
        <end position="45"/>
    </location>
</feature>
<dbReference type="InterPro" id="IPR011737">
    <property type="entry name" value="CHP02206_TP0381"/>
</dbReference>
<dbReference type="EMBL" id="CP022437">
    <property type="protein sequence ID" value="ASN07447.1"/>
    <property type="molecule type" value="Genomic_DNA"/>
</dbReference>
<keyword evidence="1" id="KW-0472">Membrane</keyword>
<keyword evidence="1" id="KW-1133">Transmembrane helix</keyword>
<feature type="transmembrane region" description="Helical" evidence="1">
    <location>
        <begin position="141"/>
        <end position="164"/>
    </location>
</feature>